<dbReference type="Proteomes" id="UP000218334">
    <property type="component" value="Unassembled WGS sequence"/>
</dbReference>
<dbReference type="EMBL" id="KZ293473">
    <property type="protein sequence ID" value="PBK61712.1"/>
    <property type="molecule type" value="Genomic_DNA"/>
</dbReference>
<dbReference type="AlphaFoldDB" id="A0A2H3B3T5"/>
<evidence type="ECO:0000313" key="1">
    <source>
        <dbReference type="EMBL" id="PBK61712.1"/>
    </source>
</evidence>
<reference evidence="2" key="1">
    <citation type="journal article" date="2017" name="Nat. Ecol. Evol.">
        <title>Genome expansion and lineage-specific genetic innovations in the forest pathogenic fungi Armillaria.</title>
        <authorList>
            <person name="Sipos G."/>
            <person name="Prasanna A.N."/>
            <person name="Walter M.C."/>
            <person name="O'Connor E."/>
            <person name="Balint B."/>
            <person name="Krizsan K."/>
            <person name="Kiss B."/>
            <person name="Hess J."/>
            <person name="Varga T."/>
            <person name="Slot J."/>
            <person name="Riley R."/>
            <person name="Boka B."/>
            <person name="Rigling D."/>
            <person name="Barry K."/>
            <person name="Lee J."/>
            <person name="Mihaltcheva S."/>
            <person name="LaButti K."/>
            <person name="Lipzen A."/>
            <person name="Waldron R."/>
            <person name="Moloney N.M."/>
            <person name="Sperisen C."/>
            <person name="Kredics L."/>
            <person name="Vagvoelgyi C."/>
            <person name="Patrignani A."/>
            <person name="Fitzpatrick D."/>
            <person name="Nagy I."/>
            <person name="Doyle S."/>
            <person name="Anderson J.B."/>
            <person name="Grigoriev I.V."/>
            <person name="Gueldener U."/>
            <person name="Muensterkoetter M."/>
            <person name="Nagy L.G."/>
        </authorList>
    </citation>
    <scope>NUCLEOTIDE SEQUENCE [LARGE SCALE GENOMIC DNA]</scope>
    <source>
        <strain evidence="2">28-4</strain>
    </source>
</reference>
<keyword evidence="2" id="KW-1185">Reference proteome</keyword>
<gene>
    <name evidence="1" type="ORF">ARMSODRAFT_1008594</name>
</gene>
<proteinExistence type="predicted"/>
<name>A0A2H3B3T5_9AGAR</name>
<sequence length="352" mass="40454">MTDPRPSHILSSISSKLQRDTFIWSNTYPSHLIIGINQRLTPVSSALIKRWTQDIMQASWKEFHLCPVEVRTCGVLTYGILPTGPEIPMLSTDALPPGDYGWYFAEPKKKSPILMVEMQSFKATQSTHIQDFLNGRRLTDPQDIFDVPPSIQTQVFQRDENCCLFTGSVPRELTKVTWIVPPYFAWMAFPTSSQRETAGLSSRELEKSSNAVLMHKQLIPFFNDNAFSVDIDDNYHIVIFREMGSARSLLPTHMPPREHDPQFETFLRAHFHSSIRSTIFHGDIRNEYSTSTILRMMEELGVGVEDDGDDVAPMDDPRWQTMLGKEIWEEVIRWRIANTDIGYDSEEYDEEG</sequence>
<organism evidence="1 2">
    <name type="scientific">Armillaria solidipes</name>
    <dbReference type="NCBI Taxonomy" id="1076256"/>
    <lineage>
        <taxon>Eukaryota</taxon>
        <taxon>Fungi</taxon>
        <taxon>Dikarya</taxon>
        <taxon>Basidiomycota</taxon>
        <taxon>Agaricomycotina</taxon>
        <taxon>Agaricomycetes</taxon>
        <taxon>Agaricomycetidae</taxon>
        <taxon>Agaricales</taxon>
        <taxon>Marasmiineae</taxon>
        <taxon>Physalacriaceae</taxon>
        <taxon>Armillaria</taxon>
    </lineage>
</organism>
<protein>
    <submittedName>
        <fullName evidence="1">Uncharacterized protein</fullName>
    </submittedName>
</protein>
<evidence type="ECO:0000313" key="2">
    <source>
        <dbReference type="Proteomes" id="UP000218334"/>
    </source>
</evidence>
<accession>A0A2H3B3T5</accession>